<feature type="transmembrane region" description="Helical" evidence="1">
    <location>
        <begin position="373"/>
        <end position="391"/>
    </location>
</feature>
<keyword evidence="3" id="KW-0808">Transferase</keyword>
<feature type="transmembrane region" description="Helical" evidence="1">
    <location>
        <begin position="305"/>
        <end position="326"/>
    </location>
</feature>
<dbReference type="CDD" id="cd04186">
    <property type="entry name" value="GT_2_like_c"/>
    <property type="match status" value="1"/>
</dbReference>
<evidence type="ECO:0000313" key="4">
    <source>
        <dbReference type="Proteomes" id="UP000468650"/>
    </source>
</evidence>
<proteinExistence type="predicted"/>
<keyword evidence="1" id="KW-0472">Membrane</keyword>
<protein>
    <submittedName>
        <fullName evidence="3">Glycosyltransferase</fullName>
    </submittedName>
</protein>
<keyword evidence="1" id="KW-0812">Transmembrane</keyword>
<dbReference type="PANTHER" id="PTHR43179:SF7">
    <property type="entry name" value="RHAMNOSYLTRANSFERASE WBBL"/>
    <property type="match status" value="1"/>
</dbReference>
<dbReference type="InterPro" id="IPR001173">
    <property type="entry name" value="Glyco_trans_2-like"/>
</dbReference>
<dbReference type="AlphaFoldDB" id="A0A6N6RM18"/>
<gene>
    <name evidence="3" type="ORF">F8C67_02670</name>
</gene>
<feature type="domain" description="Glycosyltransferase 2-like" evidence="2">
    <location>
        <begin position="22"/>
        <end position="146"/>
    </location>
</feature>
<dbReference type="Gene3D" id="3.90.550.10">
    <property type="entry name" value="Spore Coat Polysaccharide Biosynthesis Protein SpsA, Chain A"/>
    <property type="match status" value="1"/>
</dbReference>
<accession>A0A6N6RM18</accession>
<feature type="transmembrane region" description="Helical" evidence="1">
    <location>
        <begin position="552"/>
        <end position="570"/>
    </location>
</feature>
<evidence type="ECO:0000259" key="2">
    <source>
        <dbReference type="Pfam" id="PF00535"/>
    </source>
</evidence>
<dbReference type="EMBL" id="WBVO01000001">
    <property type="protein sequence ID" value="KAB2814664.1"/>
    <property type="molecule type" value="Genomic_DNA"/>
</dbReference>
<keyword evidence="4" id="KW-1185">Reference proteome</keyword>
<keyword evidence="1" id="KW-1133">Transmembrane helix</keyword>
<dbReference type="Pfam" id="PF00535">
    <property type="entry name" value="Glycos_transf_2"/>
    <property type="match status" value="1"/>
</dbReference>
<dbReference type="Proteomes" id="UP000468650">
    <property type="component" value="Unassembled WGS sequence"/>
</dbReference>
<dbReference type="PANTHER" id="PTHR43179">
    <property type="entry name" value="RHAMNOSYLTRANSFERASE WBBL"/>
    <property type="match status" value="1"/>
</dbReference>
<dbReference type="SUPFAM" id="SSF53448">
    <property type="entry name" value="Nucleotide-diphospho-sugar transferases"/>
    <property type="match status" value="1"/>
</dbReference>
<evidence type="ECO:0000313" key="3">
    <source>
        <dbReference type="EMBL" id="KAB2814664.1"/>
    </source>
</evidence>
<organism evidence="3 4">
    <name type="scientific">Phaeocystidibacter luteus</name>
    <dbReference type="NCBI Taxonomy" id="911197"/>
    <lineage>
        <taxon>Bacteria</taxon>
        <taxon>Pseudomonadati</taxon>
        <taxon>Bacteroidota</taxon>
        <taxon>Flavobacteriia</taxon>
        <taxon>Flavobacteriales</taxon>
        <taxon>Phaeocystidibacteraceae</taxon>
        <taxon>Phaeocystidibacter</taxon>
    </lineage>
</organism>
<sequence>MRSRPSLPLWKPTTKSLSLKLSIVIVNYNVRHFLEQCLRSVERAMEGLDVDVWVVDNDSRDDSMKMVSDKFPWVHRIENKENVGFAVANNQAANQSKGDYILLLNPDTILPEDNLRQALEYMSDHPKCGALGIRMFDGAGIFLPESKRGLPTPWVAFYKIFGLSSIFPKSKKFARYHLGHLSNDENHRVEILAGAYMLMSREAWNKAGGLDETYFMYGEDIDLSYSIEKSGFEVHYMAEPSIIHYKGESTKKGSLNYVFLFYNAMLIFARKHLSKGYARMFSLLIRLAIYLRAGVSVAKRIVQRISLPIIDLLVFTGGMQVIIKYWESNHRFIEGGSYPDYYKWGITPLYGALWIIGLLFLGGYRKPIQLNRILMGLVLGTGLIFGMYALSPDDVRFSRALILLGAAWMAFGVLFLRFGLSLFPSLGLGFWKTGQTRAGFVGKSESFGVIKSILSHSGRRVDLLKSIDENELDQMLEAFDLNEVIFDAEHLSYSRIIELIRKYSSRGYHFQIAYPSEGWIIGSNSIHTQGETVGLKKYALASADSRRSKRTFDLSIVVFLWILTPVAIWMPRLSKLWWNSFAVLIHAKTWVGYAGNGEGLPTLKMGVIPIKQLNNNGLEKEVDEAYASTADINTDARTLVRFIRTGA</sequence>
<feature type="transmembrane region" description="Helical" evidence="1">
    <location>
        <begin position="341"/>
        <end position="361"/>
    </location>
</feature>
<feature type="transmembrane region" description="Helical" evidence="1">
    <location>
        <begin position="276"/>
        <end position="293"/>
    </location>
</feature>
<evidence type="ECO:0000256" key="1">
    <source>
        <dbReference type="SAM" id="Phobius"/>
    </source>
</evidence>
<comment type="caution">
    <text evidence="3">The sequence shown here is derived from an EMBL/GenBank/DDBJ whole genome shotgun (WGS) entry which is preliminary data.</text>
</comment>
<reference evidence="3 4" key="1">
    <citation type="submission" date="2019-09" db="EMBL/GenBank/DDBJ databases">
        <title>Genomes of family Cryomorphaceae.</title>
        <authorList>
            <person name="Bowman J.P."/>
        </authorList>
    </citation>
    <scope>NUCLEOTIDE SEQUENCE [LARGE SCALE GENOMIC DNA]</scope>
    <source>
        <strain evidence="3 4">LMG 25704</strain>
    </source>
</reference>
<dbReference type="OrthoDB" id="9771846at2"/>
<dbReference type="InterPro" id="IPR029044">
    <property type="entry name" value="Nucleotide-diphossugar_trans"/>
</dbReference>
<name>A0A6N6RM18_9FLAO</name>
<dbReference type="GO" id="GO:0016740">
    <property type="term" value="F:transferase activity"/>
    <property type="evidence" value="ECO:0007669"/>
    <property type="project" value="UniProtKB-KW"/>
</dbReference>